<feature type="domain" description="AMP-dependent synthetase/ligase" evidence="5">
    <location>
        <begin position="23"/>
        <end position="380"/>
    </location>
</feature>
<dbReference type="InterPro" id="IPR025110">
    <property type="entry name" value="AMP-bd_C"/>
</dbReference>
<dbReference type="InterPro" id="IPR042099">
    <property type="entry name" value="ANL_N_sf"/>
</dbReference>
<evidence type="ECO:0000259" key="5">
    <source>
        <dbReference type="Pfam" id="PF00501"/>
    </source>
</evidence>
<feature type="domain" description="AMP-binding enzyme C-terminal" evidence="6">
    <location>
        <begin position="431"/>
        <end position="507"/>
    </location>
</feature>
<dbReference type="OrthoDB" id="9803968at2"/>
<evidence type="ECO:0000313" key="7">
    <source>
        <dbReference type="EMBL" id="KAA0972757.1"/>
    </source>
</evidence>
<comment type="caution">
    <text evidence="7">The sequence shown here is derived from an EMBL/GenBank/DDBJ whole genome shotgun (WGS) entry which is preliminary data.</text>
</comment>
<keyword evidence="4" id="KW-0067">ATP-binding</keyword>
<evidence type="ECO:0000256" key="1">
    <source>
        <dbReference type="ARBA" id="ARBA00006432"/>
    </source>
</evidence>
<dbReference type="PANTHER" id="PTHR43107:SF15">
    <property type="entry name" value="FATTY ACID TRANSPORT PROTEIN 3, ISOFORM A"/>
    <property type="match status" value="1"/>
</dbReference>
<proteinExistence type="inferred from homology"/>
<dbReference type="EMBL" id="VOBL01000044">
    <property type="protein sequence ID" value="KAA0972757.1"/>
    <property type="molecule type" value="Genomic_DNA"/>
</dbReference>
<dbReference type="GO" id="GO:0005324">
    <property type="term" value="F:long-chain fatty acid transmembrane transporter activity"/>
    <property type="evidence" value="ECO:0007669"/>
    <property type="project" value="TreeGrafter"/>
</dbReference>
<evidence type="ECO:0000256" key="3">
    <source>
        <dbReference type="ARBA" id="ARBA00022741"/>
    </source>
</evidence>
<evidence type="ECO:0000256" key="4">
    <source>
        <dbReference type="ARBA" id="ARBA00022840"/>
    </source>
</evidence>
<sequence>MNTDIETTKPQTTRDLLDLRADDDRPGLLFEGRIWTWSEVVAECKIRAHLMLSLHEEGKAFHVGVMLENDPEYIFAIGGAAYAGATVVGINLTRRGEELARDIKYTDCEILITSTELETCFNGVQSGIPESKTLHIETPQYAAELAKYANAPRPDTEAAGDPETILLLLFTSGSTGDPKAVICTTGRLCRTAEYRHMGLGGNDVSYNSMPLFHGNGIFACWANPLYTGGAFALARKFSASGFVPDLMRYKVTYFNYVGRSLSYILAQPEKSKENRTNLESCFGTEASDFDMTEFHRRFGVWPTENYGASEGGLTLSRTAETPKGSLGLPPAGMEAAVINPQTMEQCPPAVLSDSGRILNAAEAIGELVNLTGAPLFEGYYKNPEAIAERIRGNAFLTGDLGYRDKDGFFYFAGRTSDKLRVDSENFSAAPVERVLARYPGVTLAAVYPVPDPRTGDQVMATLQVQSPEDFDPVAFAAFLEVQPDLGTKWAPRFLSIVTDVPVTATQKINKPSMRKDAWLVNETVYHRPGREIRFERLDERAVDALEALFEENGRAHLLPLRPAGINIKETV</sequence>
<dbReference type="Pfam" id="PF00501">
    <property type="entry name" value="AMP-binding"/>
    <property type="match status" value="1"/>
</dbReference>
<dbReference type="SUPFAM" id="SSF56801">
    <property type="entry name" value="Acetyl-CoA synthetase-like"/>
    <property type="match status" value="1"/>
</dbReference>
<dbReference type="InterPro" id="IPR045851">
    <property type="entry name" value="AMP-bd_C_sf"/>
</dbReference>
<evidence type="ECO:0000256" key="2">
    <source>
        <dbReference type="ARBA" id="ARBA00022598"/>
    </source>
</evidence>
<dbReference type="Gene3D" id="3.30.300.30">
    <property type="match status" value="1"/>
</dbReference>
<gene>
    <name evidence="7" type="ORF">FQ154_20395</name>
</gene>
<reference evidence="7 8" key="1">
    <citation type="submission" date="2019-07" db="EMBL/GenBank/DDBJ databases">
        <title>Analysis of the biochemical properties, biological activity and biotechnological potential of siderophores and biosurfactants produced by Antarctic psychrotolerant bacteria.</title>
        <authorList>
            <person name="Styczynski M."/>
            <person name="Krucon T."/>
            <person name="Decewicz P."/>
            <person name="Dziewit L."/>
        </authorList>
    </citation>
    <scope>NUCLEOTIDE SEQUENCE [LARGE SCALE GENOMIC DNA]</scope>
    <source>
        <strain evidence="7 8">ANT_H27</strain>
    </source>
</reference>
<dbReference type="InterPro" id="IPR000873">
    <property type="entry name" value="AMP-dep_synth/lig_dom"/>
</dbReference>
<dbReference type="Gene3D" id="3.40.50.12780">
    <property type="entry name" value="N-terminal domain of ligase-like"/>
    <property type="match status" value="1"/>
</dbReference>
<dbReference type="GO" id="GO:0005524">
    <property type="term" value="F:ATP binding"/>
    <property type="evidence" value="ECO:0007669"/>
    <property type="project" value="UniProtKB-KW"/>
</dbReference>
<keyword evidence="2" id="KW-0436">Ligase</keyword>
<protein>
    <submittedName>
        <fullName evidence="7">AMP-binding protein</fullName>
    </submittedName>
</protein>
<dbReference type="Proteomes" id="UP000323856">
    <property type="component" value="Unassembled WGS sequence"/>
</dbReference>
<dbReference type="GO" id="GO:0004467">
    <property type="term" value="F:long-chain fatty acid-CoA ligase activity"/>
    <property type="evidence" value="ECO:0007669"/>
    <property type="project" value="TreeGrafter"/>
</dbReference>
<evidence type="ECO:0000313" key="8">
    <source>
        <dbReference type="Proteomes" id="UP000323856"/>
    </source>
</evidence>
<dbReference type="GO" id="GO:0005886">
    <property type="term" value="C:plasma membrane"/>
    <property type="evidence" value="ECO:0007669"/>
    <property type="project" value="TreeGrafter"/>
</dbReference>
<evidence type="ECO:0000259" key="6">
    <source>
        <dbReference type="Pfam" id="PF13193"/>
    </source>
</evidence>
<keyword evidence="3" id="KW-0547">Nucleotide-binding</keyword>
<dbReference type="PANTHER" id="PTHR43107">
    <property type="entry name" value="LONG-CHAIN FATTY ACID TRANSPORT PROTEIN"/>
    <property type="match status" value="1"/>
</dbReference>
<accession>A0A5B0E102</accession>
<dbReference type="RefSeq" id="WP_149621151.1">
    <property type="nucleotide sequence ID" value="NZ_VOBL01000044.1"/>
</dbReference>
<dbReference type="GO" id="GO:0044539">
    <property type="term" value="P:long-chain fatty acid import into cell"/>
    <property type="evidence" value="ECO:0007669"/>
    <property type="project" value="TreeGrafter"/>
</dbReference>
<dbReference type="Pfam" id="PF13193">
    <property type="entry name" value="AMP-binding_C"/>
    <property type="match status" value="1"/>
</dbReference>
<comment type="similarity">
    <text evidence="1">Belongs to the ATP-dependent AMP-binding enzyme family.</text>
</comment>
<name>A0A5B0E102_9MICC</name>
<organism evidence="7 8">
    <name type="scientific">Paeniglutamicibacter gangotriensis</name>
    <dbReference type="NCBI Taxonomy" id="254787"/>
    <lineage>
        <taxon>Bacteria</taxon>
        <taxon>Bacillati</taxon>
        <taxon>Actinomycetota</taxon>
        <taxon>Actinomycetes</taxon>
        <taxon>Micrococcales</taxon>
        <taxon>Micrococcaceae</taxon>
        <taxon>Paeniglutamicibacter</taxon>
    </lineage>
</organism>
<dbReference type="AlphaFoldDB" id="A0A5B0E102"/>
<dbReference type="InterPro" id="IPR020845">
    <property type="entry name" value="AMP-binding_CS"/>
</dbReference>
<dbReference type="PROSITE" id="PS00455">
    <property type="entry name" value="AMP_BINDING"/>
    <property type="match status" value="1"/>
</dbReference>